<dbReference type="Pfam" id="PF02357">
    <property type="entry name" value="NusG"/>
    <property type="match status" value="1"/>
</dbReference>
<dbReference type="Proteomes" id="UP001378188">
    <property type="component" value="Unassembled WGS sequence"/>
</dbReference>
<evidence type="ECO:0000313" key="6">
    <source>
        <dbReference type="Proteomes" id="UP001378188"/>
    </source>
</evidence>
<dbReference type="CDD" id="cd06091">
    <property type="entry name" value="KOW_NusG"/>
    <property type="match status" value="1"/>
</dbReference>
<dbReference type="SUPFAM" id="SSF50104">
    <property type="entry name" value="Translation proteins SH3-like domain"/>
    <property type="match status" value="1"/>
</dbReference>
<dbReference type="Gene3D" id="3.30.70.940">
    <property type="entry name" value="NusG, N-terminal domain"/>
    <property type="match status" value="1"/>
</dbReference>
<accession>A0AAW9RZL7</accession>
<dbReference type="InterPro" id="IPR036735">
    <property type="entry name" value="NGN_dom_sf"/>
</dbReference>
<dbReference type="SMART" id="SM00738">
    <property type="entry name" value="NGN"/>
    <property type="match status" value="1"/>
</dbReference>
<dbReference type="PANTHER" id="PTHR30265:SF4">
    <property type="entry name" value="KOW MOTIF FAMILY PROTEIN, EXPRESSED"/>
    <property type="match status" value="1"/>
</dbReference>
<keyword evidence="1" id="KW-0889">Transcription antitermination</keyword>
<dbReference type="GO" id="GO:0006354">
    <property type="term" value="P:DNA-templated transcription elongation"/>
    <property type="evidence" value="ECO:0007669"/>
    <property type="project" value="InterPro"/>
</dbReference>
<proteinExistence type="predicted"/>
<reference evidence="5 6" key="1">
    <citation type="submission" date="2024-02" db="EMBL/GenBank/DDBJ databases">
        <title>Genome analysis and characterization of Microbaculum marinisediminis sp. nov., isolated from marine sediment.</title>
        <authorList>
            <person name="Du Z.-J."/>
            <person name="Ye Y.-Q."/>
            <person name="Zhang Z.-R."/>
            <person name="Yuan S.-M."/>
            <person name="Zhang X.-Y."/>
        </authorList>
    </citation>
    <scope>NUCLEOTIDE SEQUENCE [LARGE SCALE GENOMIC DNA]</scope>
    <source>
        <strain evidence="5 6">SDUM1044001</strain>
    </source>
</reference>
<dbReference type="InterPro" id="IPR008991">
    <property type="entry name" value="Translation_prot_SH3-like_sf"/>
</dbReference>
<dbReference type="GO" id="GO:0031564">
    <property type="term" value="P:transcription antitermination"/>
    <property type="evidence" value="ECO:0007669"/>
    <property type="project" value="UniProtKB-KW"/>
</dbReference>
<keyword evidence="2" id="KW-0805">Transcription regulation</keyword>
<evidence type="ECO:0000256" key="2">
    <source>
        <dbReference type="ARBA" id="ARBA00023015"/>
    </source>
</evidence>
<gene>
    <name evidence="5" type="ORF">V3328_15300</name>
</gene>
<dbReference type="InterPro" id="IPR043425">
    <property type="entry name" value="NusG-like"/>
</dbReference>
<evidence type="ECO:0000313" key="5">
    <source>
        <dbReference type="EMBL" id="MEJ8572856.1"/>
    </source>
</evidence>
<dbReference type="SUPFAM" id="SSF82679">
    <property type="entry name" value="N-utilization substance G protein NusG, N-terminal domain"/>
    <property type="match status" value="1"/>
</dbReference>
<dbReference type="AlphaFoldDB" id="A0AAW9RZL7"/>
<protein>
    <submittedName>
        <fullName evidence="5">Transcriptional activator RfaH</fullName>
    </submittedName>
</protein>
<name>A0AAW9RZL7_9HYPH</name>
<evidence type="ECO:0000256" key="3">
    <source>
        <dbReference type="ARBA" id="ARBA00023163"/>
    </source>
</evidence>
<evidence type="ECO:0000259" key="4">
    <source>
        <dbReference type="SMART" id="SM00738"/>
    </source>
</evidence>
<comment type="caution">
    <text evidence="5">The sequence shown here is derived from an EMBL/GenBank/DDBJ whole genome shotgun (WGS) entry which is preliminary data.</text>
</comment>
<sequence>MGGNKRQSAGGPPDGGRRWYVVHCLPHREAGAQAQLQRQGFHTFHPVHVKTVRHARRFRRVKASLFPRYLFVELALDRDRWRSVNGTFGVTSMLMAGDYPMPVPHGVVEDLQAMLDEEGALSMEPRLVPGESVRLLSGPFAGCIGRLIKLDPSGRVRILMEIMGGHVPLFATRETVVPAA</sequence>
<feature type="domain" description="NusG-like N-terminal" evidence="4">
    <location>
        <begin position="16"/>
        <end position="115"/>
    </location>
</feature>
<evidence type="ECO:0000256" key="1">
    <source>
        <dbReference type="ARBA" id="ARBA00022814"/>
    </source>
</evidence>
<keyword evidence="3" id="KW-0804">Transcription</keyword>
<keyword evidence="6" id="KW-1185">Reference proteome</keyword>
<dbReference type="InterPro" id="IPR006645">
    <property type="entry name" value="NGN-like_dom"/>
</dbReference>
<organism evidence="5 6">
    <name type="scientific">Microbaculum marinum</name>
    <dbReference type="NCBI Taxonomy" id="1764581"/>
    <lineage>
        <taxon>Bacteria</taxon>
        <taxon>Pseudomonadati</taxon>
        <taxon>Pseudomonadota</taxon>
        <taxon>Alphaproteobacteria</taxon>
        <taxon>Hyphomicrobiales</taxon>
        <taxon>Tepidamorphaceae</taxon>
        <taxon>Microbaculum</taxon>
    </lineage>
</organism>
<dbReference type="RefSeq" id="WP_340330553.1">
    <property type="nucleotide sequence ID" value="NZ_JAZHOF010000006.1"/>
</dbReference>
<dbReference type="CDD" id="cd09892">
    <property type="entry name" value="NGN_SP_RfaH"/>
    <property type="match status" value="1"/>
</dbReference>
<dbReference type="PANTHER" id="PTHR30265">
    <property type="entry name" value="RHO-INTERACTING TRANSCRIPTION TERMINATION FACTOR NUSG"/>
    <property type="match status" value="1"/>
</dbReference>
<dbReference type="EMBL" id="JAZHOF010000006">
    <property type="protein sequence ID" value="MEJ8572856.1"/>
    <property type="molecule type" value="Genomic_DNA"/>
</dbReference>